<dbReference type="PANTHER" id="PTHR31374:SF385">
    <property type="entry name" value="AUXIN-RESPONSIVE PROTEIN SAUR32-LIKE"/>
    <property type="match status" value="1"/>
</dbReference>
<name>A0A438K8F3_VITVI</name>
<accession>A0A438K8F3</accession>
<reference evidence="3 4" key="1">
    <citation type="journal article" date="2018" name="PLoS Genet.">
        <title>Population sequencing reveals clonal diversity and ancestral inbreeding in the grapevine cultivar Chardonnay.</title>
        <authorList>
            <person name="Roach M.J."/>
            <person name="Johnson D.L."/>
            <person name="Bohlmann J."/>
            <person name="van Vuuren H.J."/>
            <person name="Jones S.J."/>
            <person name="Pretorius I.S."/>
            <person name="Schmidt S.A."/>
            <person name="Borneman A.R."/>
        </authorList>
    </citation>
    <scope>NUCLEOTIDE SEQUENCE [LARGE SCALE GENOMIC DNA]</scope>
    <source>
        <strain evidence="4">cv. Chardonnay</strain>
        <tissue evidence="3">Leaf</tissue>
    </source>
</reference>
<dbReference type="EMBL" id="QGNW01000013">
    <property type="protein sequence ID" value="RVX17477.1"/>
    <property type="molecule type" value="Genomic_DNA"/>
</dbReference>
<evidence type="ECO:0000313" key="4">
    <source>
        <dbReference type="Proteomes" id="UP000288805"/>
    </source>
</evidence>
<proteinExistence type="inferred from homology"/>
<evidence type="ECO:0000256" key="2">
    <source>
        <dbReference type="SAM" id="MobiDB-lite"/>
    </source>
</evidence>
<comment type="caution">
    <text evidence="3">The sequence shown here is derived from an EMBL/GenBank/DDBJ whole genome shotgun (WGS) entry which is preliminary data.</text>
</comment>
<sequence length="162" mass="18244">MDSKKSNKITEIVRLQQILKKWRKLANTSKSSGNSSSIKNSNNNNSNKGKLLRRTLSLSEKSDVVPKGYLAVCVGEELKRFVIPTKYLSHQAFNILLREAEEEFGFQQAGVLRIPCEVSAFENILKVVKKKDFRFLGEDAIGCCSSESQLNQSYHPQSPMCT</sequence>
<feature type="region of interest" description="Disordered" evidence="2">
    <location>
        <begin position="27"/>
        <end position="50"/>
    </location>
</feature>
<dbReference type="PANTHER" id="PTHR31374">
    <property type="entry name" value="AUXIN-INDUCED PROTEIN-LIKE-RELATED"/>
    <property type="match status" value="1"/>
</dbReference>
<organism evidence="3 4">
    <name type="scientific">Vitis vinifera</name>
    <name type="common">Grape</name>
    <dbReference type="NCBI Taxonomy" id="29760"/>
    <lineage>
        <taxon>Eukaryota</taxon>
        <taxon>Viridiplantae</taxon>
        <taxon>Streptophyta</taxon>
        <taxon>Embryophyta</taxon>
        <taxon>Tracheophyta</taxon>
        <taxon>Spermatophyta</taxon>
        <taxon>Magnoliopsida</taxon>
        <taxon>eudicotyledons</taxon>
        <taxon>Gunneridae</taxon>
        <taxon>Pentapetalae</taxon>
        <taxon>rosids</taxon>
        <taxon>Vitales</taxon>
        <taxon>Vitaceae</taxon>
        <taxon>Viteae</taxon>
        <taxon>Vitis</taxon>
    </lineage>
</organism>
<dbReference type="InterPro" id="IPR003676">
    <property type="entry name" value="SAUR_fam"/>
</dbReference>
<dbReference type="AlphaFoldDB" id="A0A438K8F3"/>
<protein>
    <submittedName>
        <fullName evidence="3">Auxin-responsive protein SAUR71</fullName>
    </submittedName>
</protein>
<evidence type="ECO:0000313" key="3">
    <source>
        <dbReference type="EMBL" id="RVX17477.1"/>
    </source>
</evidence>
<feature type="compositionally biased region" description="Low complexity" evidence="2">
    <location>
        <begin position="27"/>
        <end position="49"/>
    </location>
</feature>
<evidence type="ECO:0000256" key="1">
    <source>
        <dbReference type="ARBA" id="ARBA00006974"/>
    </source>
</evidence>
<dbReference type="GO" id="GO:0009733">
    <property type="term" value="P:response to auxin"/>
    <property type="evidence" value="ECO:0007669"/>
    <property type="project" value="InterPro"/>
</dbReference>
<comment type="similarity">
    <text evidence="1">Belongs to the ARG7 family.</text>
</comment>
<gene>
    <name evidence="3" type="primary">SAUR71_8</name>
    <name evidence="3" type="ORF">CK203_003755</name>
</gene>
<dbReference type="Pfam" id="PF02519">
    <property type="entry name" value="Auxin_inducible"/>
    <property type="match status" value="1"/>
</dbReference>
<dbReference type="Proteomes" id="UP000288805">
    <property type="component" value="Unassembled WGS sequence"/>
</dbReference>